<evidence type="ECO:0000313" key="5">
    <source>
        <dbReference type="Proteomes" id="UP000235731"/>
    </source>
</evidence>
<gene>
    <name evidence="4" type="ORF">C0197_01130</name>
</gene>
<comment type="caution">
    <text evidence="4">The sequence shown here is derived from an EMBL/GenBank/DDBJ whole genome shotgun (WGS) entry which is preliminary data.</text>
</comment>
<dbReference type="Pfam" id="PF02632">
    <property type="entry name" value="BioY"/>
    <property type="match status" value="1"/>
</dbReference>
<accession>A0A2N7PKY7</accession>
<dbReference type="PANTHER" id="PTHR34295:SF1">
    <property type="entry name" value="BIOTIN TRANSPORTER BIOY"/>
    <property type="match status" value="1"/>
</dbReference>
<dbReference type="PANTHER" id="PTHR34295">
    <property type="entry name" value="BIOTIN TRANSPORTER BIOY"/>
    <property type="match status" value="1"/>
</dbReference>
<dbReference type="Gene3D" id="1.10.1760.20">
    <property type="match status" value="1"/>
</dbReference>
<dbReference type="InterPro" id="IPR003784">
    <property type="entry name" value="BioY"/>
</dbReference>
<dbReference type="GO" id="GO:0005886">
    <property type="term" value="C:plasma membrane"/>
    <property type="evidence" value="ECO:0007669"/>
    <property type="project" value="UniProtKB-SubCell"/>
</dbReference>
<dbReference type="GO" id="GO:0015225">
    <property type="term" value="F:biotin transmembrane transporter activity"/>
    <property type="evidence" value="ECO:0007669"/>
    <property type="project" value="UniProtKB-UniRule"/>
</dbReference>
<keyword evidence="2" id="KW-1003">Cell membrane</keyword>
<dbReference type="PIRSF" id="PIRSF016661">
    <property type="entry name" value="BioY"/>
    <property type="match status" value="1"/>
</dbReference>
<feature type="transmembrane region" description="Helical" evidence="3">
    <location>
        <begin position="12"/>
        <end position="34"/>
    </location>
</feature>
<evidence type="ECO:0000256" key="1">
    <source>
        <dbReference type="ARBA" id="ARBA00010692"/>
    </source>
</evidence>
<dbReference type="AlphaFoldDB" id="A0A2N7PKY7"/>
<name>A0A2N7PKY7_9BACT</name>
<keyword evidence="2" id="KW-0813">Transport</keyword>
<feature type="transmembrane region" description="Helical" evidence="3">
    <location>
        <begin position="123"/>
        <end position="149"/>
    </location>
</feature>
<organism evidence="4 5">
    <name type="scientific">Caldimicrobium thiodismutans</name>
    <dbReference type="NCBI Taxonomy" id="1653476"/>
    <lineage>
        <taxon>Bacteria</taxon>
        <taxon>Pseudomonadati</taxon>
        <taxon>Thermodesulfobacteriota</taxon>
        <taxon>Thermodesulfobacteria</taxon>
        <taxon>Thermodesulfobacteriales</taxon>
        <taxon>Thermodesulfobacteriaceae</taxon>
        <taxon>Caldimicrobium</taxon>
    </lineage>
</organism>
<proteinExistence type="inferred from homology"/>
<reference evidence="4 5" key="1">
    <citation type="submission" date="2018-01" db="EMBL/GenBank/DDBJ databases">
        <title>Metagenomic assembled genomes from two thermal pools in the Uzon Caldera, Kamchatka, Russia.</title>
        <authorList>
            <person name="Wilkins L."/>
            <person name="Ettinger C."/>
        </authorList>
    </citation>
    <scope>NUCLEOTIDE SEQUENCE [LARGE SCALE GENOMIC DNA]</scope>
    <source>
        <strain evidence="4">ZAV-15</strain>
    </source>
</reference>
<keyword evidence="3" id="KW-1133">Transmembrane helix</keyword>
<sequence length="196" mass="21935">MKNFEKVLDWKRALLVKGATVFSYTLLLALLSQIRIPLPFTPIPLTLQTFGVLLIGYYLGAKAGFFSILLYLLLGAAGLPFFSGVKGGFLVLSGPTGGYLLGFLAGVYLIGKAKETGLLQRPIYALLLGLMAHLLIYFFGVIWFVSGYYKFFTTSYTLREILTLTVFPFLPWDLIKSFLFAGFIVSEKRVKEVFKR</sequence>
<feature type="transmembrane region" description="Helical" evidence="3">
    <location>
        <begin position="89"/>
        <end position="111"/>
    </location>
</feature>
<dbReference type="EMBL" id="PNIE01000017">
    <property type="protein sequence ID" value="PMP64216.1"/>
    <property type="molecule type" value="Genomic_DNA"/>
</dbReference>
<protein>
    <recommendedName>
        <fullName evidence="2">Biotin transporter</fullName>
    </recommendedName>
</protein>
<comment type="similarity">
    <text evidence="1 2">Belongs to the BioY family.</text>
</comment>
<feature type="transmembrane region" description="Helical" evidence="3">
    <location>
        <begin position="40"/>
        <end position="59"/>
    </location>
</feature>
<evidence type="ECO:0000256" key="2">
    <source>
        <dbReference type="PIRNR" id="PIRNR016661"/>
    </source>
</evidence>
<feature type="transmembrane region" description="Helical" evidence="3">
    <location>
        <begin position="66"/>
        <end position="83"/>
    </location>
</feature>
<evidence type="ECO:0000313" key="4">
    <source>
        <dbReference type="EMBL" id="PMP64216.1"/>
    </source>
</evidence>
<keyword evidence="3" id="KW-0812">Transmembrane</keyword>
<dbReference type="Proteomes" id="UP000235731">
    <property type="component" value="Unassembled WGS sequence"/>
</dbReference>
<feature type="transmembrane region" description="Helical" evidence="3">
    <location>
        <begin position="161"/>
        <end position="186"/>
    </location>
</feature>
<keyword evidence="2 3" id="KW-0472">Membrane</keyword>
<evidence type="ECO:0000256" key="3">
    <source>
        <dbReference type="SAM" id="Phobius"/>
    </source>
</evidence>
<comment type="subcellular location">
    <subcellularLocation>
        <location evidence="2">Cell membrane</location>
        <topology evidence="2">Multi-pass membrane protein</topology>
    </subcellularLocation>
</comment>